<name>A0A6J7P1C3_9ZZZZ</name>
<dbReference type="GO" id="GO:0020037">
    <property type="term" value="F:heme binding"/>
    <property type="evidence" value="ECO:0007669"/>
    <property type="project" value="InterPro"/>
</dbReference>
<dbReference type="GO" id="GO:0004497">
    <property type="term" value="F:monooxygenase activity"/>
    <property type="evidence" value="ECO:0007669"/>
    <property type="project" value="InterPro"/>
</dbReference>
<dbReference type="Pfam" id="PF00067">
    <property type="entry name" value="p450"/>
    <property type="match status" value="1"/>
</dbReference>
<dbReference type="PANTHER" id="PTHR46696:SF1">
    <property type="entry name" value="CYTOCHROME P450 YJIB-RELATED"/>
    <property type="match status" value="1"/>
</dbReference>
<dbReference type="SUPFAM" id="SSF48264">
    <property type="entry name" value="Cytochrome P450"/>
    <property type="match status" value="1"/>
</dbReference>
<reference evidence="5" key="1">
    <citation type="submission" date="2020-05" db="EMBL/GenBank/DDBJ databases">
        <authorList>
            <person name="Chiriac C."/>
            <person name="Salcher M."/>
            <person name="Ghai R."/>
            <person name="Kavagutti S V."/>
        </authorList>
    </citation>
    <scope>NUCLEOTIDE SEQUENCE</scope>
</reference>
<dbReference type="InterPro" id="IPR017972">
    <property type="entry name" value="Cyt_P450_CS"/>
</dbReference>
<proteinExistence type="inferred from homology"/>
<sequence>MTTAEPMVLPMRTRAFWQDPYPLFDAAREQCRTAVSESGEAVVLSIDDVEAISAHPLMVPLGLDALDRLGIFDGPFREWRALSLNAREHDDHRRLRRLVGRAFTPMQVQRVRPLARENAHRLLDAVGERGEMDVQLDYARDVPLFTICAFLGIPDADRHEIEALHFGTEEGFGWPMTPERRQRAEDGIVGLYDYTHRLVARRRTDPQDDLVSALVHVEEEGERLTEAELYAMVVNIIGGAIGSSQAAIANAAYLFARNPDEAALLRADPELDRGAVEECLRYAPPFRSSRRKALGALHIAGLDLAEGDAVLMSRQAANRDLARFVDPHRFSIARGDDRHVSFGHGPHFCLGQALARANLTEAIPAMVQRCHDLELVDEPVRVPFDPAEKFESLVVRFRGVARA</sequence>
<dbReference type="EMBL" id="CAEZYR010000039">
    <property type="protein sequence ID" value="CAB4742212.1"/>
    <property type="molecule type" value="Genomic_DNA"/>
</dbReference>
<dbReference type="EMBL" id="CAFBOS010000088">
    <property type="protein sequence ID" value="CAB4999470.1"/>
    <property type="molecule type" value="Genomic_DNA"/>
</dbReference>
<dbReference type="EMBL" id="CAFBMH010000108">
    <property type="protein sequence ID" value="CAB4925039.1"/>
    <property type="molecule type" value="Genomic_DNA"/>
</dbReference>
<dbReference type="PRINTS" id="PR00359">
    <property type="entry name" value="BP450"/>
</dbReference>
<dbReference type="InterPro" id="IPR036396">
    <property type="entry name" value="Cyt_P450_sf"/>
</dbReference>
<evidence type="ECO:0000313" key="4">
    <source>
        <dbReference type="EMBL" id="CAB4925039.1"/>
    </source>
</evidence>
<dbReference type="PANTHER" id="PTHR46696">
    <property type="entry name" value="P450, PUTATIVE (EUROFUNG)-RELATED"/>
    <property type="match status" value="1"/>
</dbReference>
<dbReference type="AlphaFoldDB" id="A0A6J7P1C3"/>
<evidence type="ECO:0000313" key="3">
    <source>
        <dbReference type="EMBL" id="CAB4834758.1"/>
    </source>
</evidence>
<dbReference type="GO" id="GO:0005506">
    <property type="term" value="F:iron ion binding"/>
    <property type="evidence" value="ECO:0007669"/>
    <property type="project" value="InterPro"/>
</dbReference>
<comment type="similarity">
    <text evidence="1">Belongs to the cytochrome P450 family.</text>
</comment>
<dbReference type="InterPro" id="IPR001128">
    <property type="entry name" value="Cyt_P450"/>
</dbReference>
<evidence type="ECO:0000313" key="2">
    <source>
        <dbReference type="EMBL" id="CAB4742212.1"/>
    </source>
</evidence>
<gene>
    <name evidence="2" type="ORF">UFOPK2754_01250</name>
    <name evidence="3" type="ORF">UFOPK3139_02190</name>
    <name evidence="4" type="ORF">UFOPK3543_02311</name>
    <name evidence="5" type="ORF">UFOPK3967_01534</name>
</gene>
<evidence type="ECO:0000256" key="1">
    <source>
        <dbReference type="ARBA" id="ARBA00010617"/>
    </source>
</evidence>
<dbReference type="Gene3D" id="1.10.630.10">
    <property type="entry name" value="Cytochrome P450"/>
    <property type="match status" value="1"/>
</dbReference>
<accession>A0A6J7P1C3</accession>
<dbReference type="EMBL" id="CAFABA010000103">
    <property type="protein sequence ID" value="CAB4834758.1"/>
    <property type="molecule type" value="Genomic_DNA"/>
</dbReference>
<dbReference type="PROSITE" id="PS00086">
    <property type="entry name" value="CYTOCHROME_P450"/>
    <property type="match status" value="1"/>
</dbReference>
<protein>
    <submittedName>
        <fullName evidence="5">Unannotated protein</fullName>
    </submittedName>
</protein>
<dbReference type="InterPro" id="IPR002397">
    <property type="entry name" value="Cyt_P450_B"/>
</dbReference>
<evidence type="ECO:0000313" key="5">
    <source>
        <dbReference type="EMBL" id="CAB4999470.1"/>
    </source>
</evidence>
<dbReference type="GO" id="GO:0016705">
    <property type="term" value="F:oxidoreductase activity, acting on paired donors, with incorporation or reduction of molecular oxygen"/>
    <property type="evidence" value="ECO:0007669"/>
    <property type="project" value="InterPro"/>
</dbReference>
<organism evidence="5">
    <name type="scientific">freshwater metagenome</name>
    <dbReference type="NCBI Taxonomy" id="449393"/>
    <lineage>
        <taxon>unclassified sequences</taxon>
        <taxon>metagenomes</taxon>
        <taxon>ecological metagenomes</taxon>
    </lineage>
</organism>